<feature type="domain" description="AMP-dependent synthetase/ligase" evidence="3">
    <location>
        <begin position="10"/>
        <end position="409"/>
    </location>
</feature>
<accession>A0ABP6Z7N6</accession>
<dbReference type="InterPro" id="IPR020845">
    <property type="entry name" value="AMP-binding_CS"/>
</dbReference>
<dbReference type="Gene3D" id="3.30.300.30">
    <property type="match status" value="1"/>
</dbReference>
<dbReference type="GO" id="GO:0016874">
    <property type="term" value="F:ligase activity"/>
    <property type="evidence" value="ECO:0007669"/>
    <property type="project" value="UniProtKB-KW"/>
</dbReference>
<dbReference type="CDD" id="cd05931">
    <property type="entry name" value="FAAL"/>
    <property type="match status" value="1"/>
</dbReference>
<dbReference type="InterPro" id="IPR042099">
    <property type="entry name" value="ANL_N_sf"/>
</dbReference>
<dbReference type="PANTHER" id="PTHR22754">
    <property type="entry name" value="DISCO-INTERACTING PROTEIN 2 DIP2 -RELATED"/>
    <property type="match status" value="1"/>
</dbReference>
<dbReference type="EMBL" id="BAAAZO010000002">
    <property type="protein sequence ID" value="GAA3600430.1"/>
    <property type="molecule type" value="Genomic_DNA"/>
</dbReference>
<dbReference type="InterPro" id="IPR000873">
    <property type="entry name" value="AMP-dep_synth/lig_dom"/>
</dbReference>
<dbReference type="InterPro" id="IPR040097">
    <property type="entry name" value="FAAL/FAAC"/>
</dbReference>
<protein>
    <submittedName>
        <fullName evidence="4">Fatty acyl-AMP ligase</fullName>
    </submittedName>
</protein>
<dbReference type="PANTHER" id="PTHR22754:SF32">
    <property type="entry name" value="DISCO-INTERACTING PROTEIN 2"/>
    <property type="match status" value="1"/>
</dbReference>
<dbReference type="RefSeq" id="WP_231486251.1">
    <property type="nucleotide sequence ID" value="NZ_BAAAZO010000002.1"/>
</dbReference>
<keyword evidence="5" id="KW-1185">Reference proteome</keyword>
<gene>
    <name evidence="4" type="ORF">GCM10022223_15020</name>
</gene>
<name>A0ABP6Z7N6_9ACTN</name>
<evidence type="ECO:0000313" key="5">
    <source>
        <dbReference type="Proteomes" id="UP001501074"/>
    </source>
</evidence>
<evidence type="ECO:0000259" key="3">
    <source>
        <dbReference type="Pfam" id="PF00501"/>
    </source>
</evidence>
<dbReference type="PROSITE" id="PS00455">
    <property type="entry name" value="AMP_BINDING"/>
    <property type="match status" value="1"/>
</dbReference>
<evidence type="ECO:0000313" key="4">
    <source>
        <dbReference type="EMBL" id="GAA3600430.1"/>
    </source>
</evidence>
<dbReference type="Proteomes" id="UP001501074">
    <property type="component" value="Unassembled WGS sequence"/>
</dbReference>
<dbReference type="SUPFAM" id="SSF56801">
    <property type="entry name" value="Acetyl-CoA synthetase-like"/>
    <property type="match status" value="1"/>
</dbReference>
<sequence length="576" mass="61769">MTRLLTSVLRERAGQNPGQTALTALDENGAAVETLTWSELDTASRSLATCLLSRAEPGDRVVLPPLPGLRFHVAFLACLYAGLIAVPVPPVALREDPQRPGRLNRLLAVCLDAQPRCVIVPEGDAEAISKEWAAHPMLRSVTVVAADSRATPGKLPEVSAGSTAFLQYTSGSTSRPRGVMISHRALVTNQGDTYSRAALHCTPRTRIVSWLPLYHDMGLCLGLAQPIYSGIPAFQMEPGHFIARPESWLRAIAAAGPDVRSAGPDFAYAWTARRVRKKALEGLDLSGWRVGVISAEPVRTSTLRAFHAALAGCGLSETMPVPGYGLAEATLFVTGVAADSGPMIRTFAPSALREGRVIPDPQGQELVGCGAPGREITLAFVDPETRQRREPGHVGEIWVRTTAAGSGYWNRPDDTTATFGARIEGEPQDDWLRTGDLGFMYDGQLFVAGRQKDLIILNGVNYYPHDVESLAQQAHPLVEGSVAAAVSYTEPNRVVVVIEAATEAGPEEAELAAAAVLRHITSTLPIPADVVITERGRLPRTTSGKIRRGETATRLASGRVPVLARWPRPAVTEENS</sequence>
<reference evidence="5" key="1">
    <citation type="journal article" date="2019" name="Int. J. Syst. Evol. Microbiol.">
        <title>The Global Catalogue of Microorganisms (GCM) 10K type strain sequencing project: providing services to taxonomists for standard genome sequencing and annotation.</title>
        <authorList>
            <consortium name="The Broad Institute Genomics Platform"/>
            <consortium name="The Broad Institute Genome Sequencing Center for Infectious Disease"/>
            <person name="Wu L."/>
            <person name="Ma J."/>
        </authorList>
    </citation>
    <scope>NUCLEOTIDE SEQUENCE [LARGE SCALE GENOMIC DNA]</scope>
    <source>
        <strain evidence="5">JCM 16902</strain>
    </source>
</reference>
<keyword evidence="2 4" id="KW-0436">Ligase</keyword>
<organism evidence="4 5">
    <name type="scientific">Kineosporia mesophila</name>
    <dbReference type="NCBI Taxonomy" id="566012"/>
    <lineage>
        <taxon>Bacteria</taxon>
        <taxon>Bacillati</taxon>
        <taxon>Actinomycetota</taxon>
        <taxon>Actinomycetes</taxon>
        <taxon>Kineosporiales</taxon>
        <taxon>Kineosporiaceae</taxon>
        <taxon>Kineosporia</taxon>
    </lineage>
</organism>
<comment type="caution">
    <text evidence="4">The sequence shown here is derived from an EMBL/GenBank/DDBJ whole genome shotgun (WGS) entry which is preliminary data.</text>
</comment>
<proteinExistence type="inferred from homology"/>
<dbReference type="Gene3D" id="3.40.50.12780">
    <property type="entry name" value="N-terminal domain of ligase-like"/>
    <property type="match status" value="1"/>
</dbReference>
<comment type="similarity">
    <text evidence="1">Belongs to the ATP-dependent AMP-binding enzyme family.</text>
</comment>
<dbReference type="InterPro" id="IPR045851">
    <property type="entry name" value="AMP-bd_C_sf"/>
</dbReference>
<evidence type="ECO:0000256" key="1">
    <source>
        <dbReference type="ARBA" id="ARBA00006432"/>
    </source>
</evidence>
<dbReference type="Pfam" id="PF00501">
    <property type="entry name" value="AMP-binding"/>
    <property type="match status" value="1"/>
</dbReference>
<evidence type="ECO:0000256" key="2">
    <source>
        <dbReference type="ARBA" id="ARBA00022598"/>
    </source>
</evidence>